<evidence type="ECO:0000313" key="1">
    <source>
        <dbReference type="EMBL" id="MCM2399775.1"/>
    </source>
</evidence>
<comment type="caution">
    <text evidence="1">The sequence shown here is derived from an EMBL/GenBank/DDBJ whole genome shotgun (WGS) entry which is preliminary data.</text>
</comment>
<reference evidence="1 2" key="1">
    <citation type="submission" date="2022-06" db="EMBL/GenBank/DDBJ databases">
        <authorList>
            <person name="Sun Q."/>
        </authorList>
    </citation>
    <scope>NUCLEOTIDE SEQUENCE [LARGE SCALE GENOMIC DNA]</scope>
    <source>
        <strain evidence="1 2">S153</strain>
    </source>
</reference>
<dbReference type="Proteomes" id="UP001155079">
    <property type="component" value="Unassembled WGS sequence"/>
</dbReference>
<dbReference type="RefSeq" id="WP_250943690.1">
    <property type="nucleotide sequence ID" value="NZ_JAMQAY010000001.1"/>
</dbReference>
<proteinExistence type="predicted"/>
<name>A0ABT0V5A0_9HYPH</name>
<protein>
    <submittedName>
        <fullName evidence="1">Uncharacterized protein</fullName>
    </submittedName>
</protein>
<keyword evidence="2" id="KW-1185">Reference proteome</keyword>
<gene>
    <name evidence="1" type="ORF">NBH20_01285</name>
</gene>
<organism evidence="1 2">
    <name type="scientific">Ciceribacter sichuanensis</name>
    <dbReference type="NCBI Taxonomy" id="2949647"/>
    <lineage>
        <taxon>Bacteria</taxon>
        <taxon>Pseudomonadati</taxon>
        <taxon>Pseudomonadota</taxon>
        <taxon>Alphaproteobacteria</taxon>
        <taxon>Hyphomicrobiales</taxon>
        <taxon>Rhizobiaceae</taxon>
        <taxon>Ciceribacter</taxon>
    </lineage>
</organism>
<dbReference type="EMBL" id="JAMQAY010000001">
    <property type="protein sequence ID" value="MCM2399775.1"/>
    <property type="molecule type" value="Genomic_DNA"/>
</dbReference>
<sequence length="117" mass="13314">MFLGDDENLSLMVGEQAFRIVRVRMIETGAMFENRFIYLYLALPAITGIAHHNNLDGDEFLCFSRRALHAWPTVIQSLCGGSPHNFRDGLRHTSQIIIHACASRPDRGRQPQAHHPY</sequence>
<evidence type="ECO:0000313" key="2">
    <source>
        <dbReference type="Proteomes" id="UP001155079"/>
    </source>
</evidence>
<accession>A0ABT0V5A0</accession>